<feature type="compositionally biased region" description="Basic and acidic residues" evidence="7">
    <location>
        <begin position="421"/>
        <end position="442"/>
    </location>
</feature>
<feature type="region of interest" description="Disordered" evidence="7">
    <location>
        <begin position="288"/>
        <end position="509"/>
    </location>
</feature>
<dbReference type="InterPro" id="IPR032675">
    <property type="entry name" value="LRR_dom_sf"/>
</dbReference>
<dbReference type="PANTHER" id="PTHR23123">
    <property type="entry name" value="PHD/F-BOX CONTAINING PROTEIN"/>
    <property type="match status" value="1"/>
</dbReference>
<keyword evidence="5" id="KW-0238">DNA-binding</keyword>
<dbReference type="PROSITE" id="PS50016">
    <property type="entry name" value="ZF_PHD_2"/>
    <property type="match status" value="1"/>
</dbReference>
<dbReference type="InterPro" id="IPR006553">
    <property type="entry name" value="Leu-rich_rpt_Cys-con_subtyp"/>
</dbReference>
<dbReference type="PROSITE" id="PS01359">
    <property type="entry name" value="ZF_PHD_1"/>
    <property type="match status" value="1"/>
</dbReference>
<keyword evidence="11" id="KW-1185">Reference proteome</keyword>
<feature type="compositionally biased region" description="Low complexity" evidence="7">
    <location>
        <begin position="35"/>
        <end position="46"/>
    </location>
</feature>
<dbReference type="SMART" id="SM00249">
    <property type="entry name" value="PHD"/>
    <property type="match status" value="1"/>
</dbReference>
<feature type="domain" description="PHD-type" evidence="8">
    <location>
        <begin position="115"/>
        <end position="174"/>
    </location>
</feature>
<evidence type="ECO:0000313" key="11">
    <source>
        <dbReference type="Proteomes" id="UP000829720"/>
    </source>
</evidence>
<evidence type="ECO:0000256" key="6">
    <source>
        <dbReference type="PROSITE-ProRule" id="PRU00509"/>
    </source>
</evidence>
<gene>
    <name evidence="10" type="ORF">AGOR_G00182680</name>
</gene>
<feature type="region of interest" description="Disordered" evidence="7">
    <location>
        <begin position="564"/>
        <end position="638"/>
    </location>
</feature>
<dbReference type="FunFam" id="3.80.10.10:FF:000011">
    <property type="entry name" value="Lysine-specific demethylase 2B isoform X1"/>
    <property type="match status" value="1"/>
</dbReference>
<feature type="region of interest" description="Disordered" evidence="7">
    <location>
        <begin position="174"/>
        <end position="272"/>
    </location>
</feature>
<dbReference type="Proteomes" id="UP000829720">
    <property type="component" value="Unassembled WGS sequence"/>
</dbReference>
<evidence type="ECO:0000256" key="1">
    <source>
        <dbReference type="ARBA" id="ARBA00022614"/>
    </source>
</evidence>
<dbReference type="SUPFAM" id="SSF52047">
    <property type="entry name" value="RNI-like"/>
    <property type="match status" value="1"/>
</dbReference>
<feature type="domain" description="CXXC-type" evidence="9">
    <location>
        <begin position="62"/>
        <end position="108"/>
    </location>
</feature>
<feature type="region of interest" description="Disordered" evidence="7">
    <location>
        <begin position="1"/>
        <end position="60"/>
    </location>
</feature>
<protein>
    <recommendedName>
        <fullName evidence="12">Lysine-specific demethylase 2A-like</fullName>
    </recommendedName>
</protein>
<accession>A0A8T3CVX9</accession>
<evidence type="ECO:0000313" key="10">
    <source>
        <dbReference type="EMBL" id="KAI1888211.1"/>
    </source>
</evidence>
<dbReference type="Pfam" id="PF16866">
    <property type="entry name" value="PHD_4"/>
    <property type="match status" value="1"/>
</dbReference>
<feature type="compositionally biased region" description="Basic and acidic residues" evidence="7">
    <location>
        <begin position="470"/>
        <end position="480"/>
    </location>
</feature>
<dbReference type="GO" id="GO:0008270">
    <property type="term" value="F:zinc ion binding"/>
    <property type="evidence" value="ECO:0007669"/>
    <property type="project" value="UniProtKB-KW"/>
</dbReference>
<feature type="compositionally biased region" description="Acidic residues" evidence="7">
    <location>
        <begin position="219"/>
        <end position="230"/>
    </location>
</feature>
<evidence type="ECO:0000256" key="3">
    <source>
        <dbReference type="ARBA" id="ARBA00022771"/>
    </source>
</evidence>
<evidence type="ECO:0000259" key="9">
    <source>
        <dbReference type="PROSITE" id="PS51058"/>
    </source>
</evidence>
<feature type="compositionally biased region" description="Acidic residues" evidence="7">
    <location>
        <begin position="456"/>
        <end position="469"/>
    </location>
</feature>
<dbReference type="InterPro" id="IPR001810">
    <property type="entry name" value="F-box_dom"/>
</dbReference>
<evidence type="ECO:0000256" key="5">
    <source>
        <dbReference type="ARBA" id="ARBA00023125"/>
    </source>
</evidence>
<reference evidence="10" key="1">
    <citation type="submission" date="2021-01" db="EMBL/GenBank/DDBJ databases">
        <authorList>
            <person name="Zahm M."/>
            <person name="Roques C."/>
            <person name="Cabau C."/>
            <person name="Klopp C."/>
            <person name="Donnadieu C."/>
            <person name="Jouanno E."/>
            <person name="Lampietro C."/>
            <person name="Louis A."/>
            <person name="Herpin A."/>
            <person name="Echchiki A."/>
            <person name="Berthelot C."/>
            <person name="Parey E."/>
            <person name="Roest-Crollius H."/>
            <person name="Braasch I."/>
            <person name="Postlethwait J."/>
            <person name="Bobe J."/>
            <person name="Montfort J."/>
            <person name="Bouchez O."/>
            <person name="Begum T."/>
            <person name="Mejri S."/>
            <person name="Adams A."/>
            <person name="Chen W.-J."/>
            <person name="Guiguen Y."/>
        </authorList>
    </citation>
    <scope>NUCLEOTIDE SEQUENCE</scope>
    <source>
        <tissue evidence="10">Blood</tissue>
    </source>
</reference>
<evidence type="ECO:0000259" key="8">
    <source>
        <dbReference type="PROSITE" id="PS50016"/>
    </source>
</evidence>
<dbReference type="SMART" id="SM00367">
    <property type="entry name" value="LRR_CC"/>
    <property type="match status" value="6"/>
</dbReference>
<dbReference type="GO" id="GO:0003677">
    <property type="term" value="F:DNA binding"/>
    <property type="evidence" value="ECO:0007669"/>
    <property type="project" value="UniProtKB-KW"/>
</dbReference>
<feature type="compositionally biased region" description="Pro residues" evidence="7">
    <location>
        <begin position="24"/>
        <end position="34"/>
    </location>
</feature>
<dbReference type="Pfam" id="PF02008">
    <property type="entry name" value="zf-CXXC"/>
    <property type="match status" value="1"/>
</dbReference>
<feature type="compositionally biased region" description="Basic and acidic residues" evidence="7">
    <location>
        <begin position="585"/>
        <end position="609"/>
    </location>
</feature>
<evidence type="ECO:0008006" key="12">
    <source>
        <dbReference type="Google" id="ProtNLM"/>
    </source>
</evidence>
<dbReference type="AlphaFoldDB" id="A0A8T3CVX9"/>
<dbReference type="PROSITE" id="PS51058">
    <property type="entry name" value="ZF_CXXC"/>
    <property type="match status" value="1"/>
</dbReference>
<dbReference type="InterPro" id="IPR001965">
    <property type="entry name" value="Znf_PHD"/>
</dbReference>
<keyword evidence="4" id="KW-0862">Zinc</keyword>
<dbReference type="Pfam" id="PF12937">
    <property type="entry name" value="F-box-like"/>
    <property type="match status" value="1"/>
</dbReference>
<dbReference type="InterPro" id="IPR019787">
    <property type="entry name" value="Znf_PHD-finger"/>
</dbReference>
<dbReference type="Gene3D" id="3.30.40.10">
    <property type="entry name" value="Zinc/RING finger domain, C3HC4 (zinc finger)"/>
    <property type="match status" value="1"/>
</dbReference>
<comment type="caution">
    <text evidence="10">The sequence shown here is derived from an EMBL/GenBank/DDBJ whole genome shotgun (WGS) entry which is preliminary data.</text>
</comment>
<keyword evidence="1" id="KW-0433">Leucine-rich repeat</keyword>
<feature type="compositionally biased region" description="Low complexity" evidence="7">
    <location>
        <begin position="176"/>
        <end position="204"/>
    </location>
</feature>
<dbReference type="CDD" id="cd22181">
    <property type="entry name" value="F-box_FBXL11"/>
    <property type="match status" value="1"/>
</dbReference>
<keyword evidence="2" id="KW-0479">Metal-binding</keyword>
<dbReference type="InterPro" id="IPR013083">
    <property type="entry name" value="Znf_RING/FYVE/PHD"/>
</dbReference>
<dbReference type="InterPro" id="IPR050690">
    <property type="entry name" value="JHDM1_Histone_Demethylase"/>
</dbReference>
<dbReference type="CDD" id="cd15555">
    <property type="entry name" value="PHD_KDM2A_2B"/>
    <property type="match status" value="1"/>
</dbReference>
<dbReference type="SUPFAM" id="SSF57903">
    <property type="entry name" value="FYVE/PHD zinc finger"/>
    <property type="match status" value="1"/>
</dbReference>
<evidence type="ECO:0000256" key="2">
    <source>
        <dbReference type="ARBA" id="ARBA00022723"/>
    </source>
</evidence>
<keyword evidence="3 6" id="KW-0863">Zinc-finger</keyword>
<dbReference type="InterPro" id="IPR011011">
    <property type="entry name" value="Znf_FYVE_PHD"/>
</dbReference>
<name>A0A8T3CVX9_9TELE</name>
<feature type="compositionally biased region" description="Basic residues" evidence="7">
    <location>
        <begin position="331"/>
        <end position="348"/>
    </location>
</feature>
<dbReference type="OrthoDB" id="5876800at2759"/>
<proteinExistence type="predicted"/>
<feature type="compositionally biased region" description="Low complexity" evidence="7">
    <location>
        <begin position="611"/>
        <end position="624"/>
    </location>
</feature>
<feature type="compositionally biased region" description="Acidic residues" evidence="7">
    <location>
        <begin position="409"/>
        <end position="420"/>
    </location>
</feature>
<dbReference type="InterPro" id="IPR019786">
    <property type="entry name" value="Zinc_finger_PHD-type_CS"/>
</dbReference>
<evidence type="ECO:0000256" key="7">
    <source>
        <dbReference type="SAM" id="MobiDB-lite"/>
    </source>
</evidence>
<sequence>MPVTTPNWPTLEYPSSGGQRGPPGTSPHPRPPLLSRPRQGASSLLHPLPPRPHKPSSSVSHLRRRRVRCKRCEACLRTECGDCNYCRDMRKFGGPGRLKQTCVLRQCLAPGLPLSAVCAVCGEGSQDADETQVTLMECSSCAQITHPDCLKVPREGVVNKDLPSCWECPKCVLDKGSTSESSSSDSSSGSSSDDDSAGSARSPSPAIPPAAKRSHREEWDELGEVAEEEGGVAKLSRRGRSPMPLASLSQPRSRRLAPPPSQDLLLQQQQNRRRAGALELRLRKRIKMEREKISPSKRKCTSLDSCSPKLRRQQQGQDRESSGFGGIIGVRGRRSPHHLRGSPRRLLRSRGGVWRGGPGSRLAITSPSPLGASSRMAGMSVRNGRRERGRGVRLRGGGRAVQQCRAEREEEENDEEEEEGEVVKKEREREDGQRRGRLDKENRPHRRRGRVREKEREDEEGEGEEEDESEVGKGRNRGEEAEGDGNGEGEERNRVEPDPVLLVSDVSEEPVNGSYLTVTLQRLPKAKRDPGAIVPKLEAAVAPRAAPGPGSGYIQRKTLQRPQKIKNGSSAPLPQAQRLPGVHDPSTHPRARVERRGAPETHARQDRKTQSSRPSTSSSSSSSSMPAVTPPFDHSLPLLRDGGNEPGCEKEVWVSVFRYLTRAELCLCMTVCKSWYKWSCDKRLWTRIDLSRCPSISPQALSGIIKRQPVSLDLSWTSISKKQLTWLINRLPGLKDLMVSGCSWSSVSALSSPSCPLLRTLDLCWTEGVKDIQIRDLLTPPGSDNRSKLRNLQSFRLAGLEISDSTLRLIIRHMPLLARLDLSQCRGVTDQSINLLTAVGSSTRNTLTEINLAGCSKLTDICLLYLKRLSSLSLLDLRGCKYVTRQACESFISELSVNALYCLSEDKLIQRIS</sequence>
<dbReference type="InterPro" id="IPR002857">
    <property type="entry name" value="Znf_CXXC"/>
</dbReference>
<dbReference type="EMBL" id="JAERUA010000017">
    <property type="protein sequence ID" value="KAI1888211.1"/>
    <property type="molecule type" value="Genomic_DNA"/>
</dbReference>
<organism evidence="10 11">
    <name type="scientific">Albula goreensis</name>
    <dbReference type="NCBI Taxonomy" id="1534307"/>
    <lineage>
        <taxon>Eukaryota</taxon>
        <taxon>Metazoa</taxon>
        <taxon>Chordata</taxon>
        <taxon>Craniata</taxon>
        <taxon>Vertebrata</taxon>
        <taxon>Euteleostomi</taxon>
        <taxon>Actinopterygii</taxon>
        <taxon>Neopterygii</taxon>
        <taxon>Teleostei</taxon>
        <taxon>Albuliformes</taxon>
        <taxon>Albulidae</taxon>
        <taxon>Albula</taxon>
    </lineage>
</organism>
<dbReference type="Gene3D" id="3.80.10.10">
    <property type="entry name" value="Ribonuclease Inhibitor"/>
    <property type="match status" value="1"/>
</dbReference>
<evidence type="ECO:0000256" key="4">
    <source>
        <dbReference type="ARBA" id="ARBA00022833"/>
    </source>
</evidence>